<dbReference type="Pfam" id="PF00023">
    <property type="entry name" value="Ank"/>
    <property type="match status" value="1"/>
</dbReference>
<evidence type="ECO:0008006" key="8">
    <source>
        <dbReference type="Google" id="ProtNLM"/>
    </source>
</evidence>
<dbReference type="Pfam" id="PF12796">
    <property type="entry name" value="Ank_2"/>
    <property type="match status" value="2"/>
</dbReference>
<feature type="repeat" description="ANK" evidence="3">
    <location>
        <begin position="88"/>
        <end position="120"/>
    </location>
</feature>
<dbReference type="PROSITE" id="PS50297">
    <property type="entry name" value="ANK_REP_REGION"/>
    <property type="match status" value="4"/>
</dbReference>
<feature type="repeat" description="ANK" evidence="3">
    <location>
        <begin position="121"/>
        <end position="153"/>
    </location>
</feature>
<comment type="caution">
    <text evidence="6">The sequence shown here is derived from an EMBL/GenBank/DDBJ whole genome shotgun (WGS) entry which is preliminary data.</text>
</comment>
<dbReference type="GO" id="GO:0003779">
    <property type="term" value="F:actin binding"/>
    <property type="evidence" value="ECO:0007669"/>
    <property type="project" value="InterPro"/>
</dbReference>
<feature type="coiled-coil region" evidence="4">
    <location>
        <begin position="552"/>
        <end position="586"/>
    </location>
</feature>
<accession>A0AAD7TAU3</accession>
<keyword evidence="3" id="KW-0040">ANK repeat</keyword>
<dbReference type="PRINTS" id="PR01415">
    <property type="entry name" value="ANKYRIN"/>
</dbReference>
<dbReference type="AlphaFoldDB" id="A0AAD7TAU3"/>
<feature type="coiled-coil region" evidence="4">
    <location>
        <begin position="809"/>
        <end position="892"/>
    </location>
</feature>
<feature type="region of interest" description="Disordered" evidence="5">
    <location>
        <begin position="261"/>
        <end position="340"/>
    </location>
</feature>
<feature type="compositionally biased region" description="Polar residues" evidence="5">
    <location>
        <begin position="304"/>
        <end position="318"/>
    </location>
</feature>
<evidence type="ECO:0000313" key="6">
    <source>
        <dbReference type="EMBL" id="KAJ8417505.1"/>
    </source>
</evidence>
<evidence type="ECO:0000256" key="5">
    <source>
        <dbReference type="SAM" id="MobiDB-lite"/>
    </source>
</evidence>
<dbReference type="Gene3D" id="1.25.40.20">
    <property type="entry name" value="Ankyrin repeat-containing domain"/>
    <property type="match status" value="2"/>
</dbReference>
<organism evidence="6 7">
    <name type="scientific">Aldrovandia affinis</name>
    <dbReference type="NCBI Taxonomy" id="143900"/>
    <lineage>
        <taxon>Eukaryota</taxon>
        <taxon>Metazoa</taxon>
        <taxon>Chordata</taxon>
        <taxon>Craniata</taxon>
        <taxon>Vertebrata</taxon>
        <taxon>Euteleostomi</taxon>
        <taxon>Actinopterygii</taxon>
        <taxon>Neopterygii</taxon>
        <taxon>Teleostei</taxon>
        <taxon>Notacanthiformes</taxon>
        <taxon>Halosauridae</taxon>
        <taxon>Aldrovandia</taxon>
    </lineage>
</organism>
<proteinExistence type="predicted"/>
<evidence type="ECO:0000256" key="2">
    <source>
        <dbReference type="ARBA" id="ARBA00023054"/>
    </source>
</evidence>
<dbReference type="InterPro" id="IPR036770">
    <property type="entry name" value="Ankyrin_rpt-contain_sf"/>
</dbReference>
<gene>
    <name evidence="6" type="ORF">AAFF_G00223480</name>
</gene>
<dbReference type="SMART" id="SM00248">
    <property type="entry name" value="ANK"/>
    <property type="match status" value="6"/>
</dbReference>
<feature type="repeat" description="ANK" evidence="3">
    <location>
        <begin position="187"/>
        <end position="219"/>
    </location>
</feature>
<evidence type="ECO:0000256" key="3">
    <source>
        <dbReference type="PROSITE-ProRule" id="PRU00023"/>
    </source>
</evidence>
<evidence type="ECO:0000256" key="1">
    <source>
        <dbReference type="ARBA" id="ARBA00022737"/>
    </source>
</evidence>
<protein>
    <recommendedName>
        <fullName evidence="8">Uveal autoantigen with coiled-coil domains and ankyrin repeats</fullName>
    </recommendedName>
</protein>
<sequence length="1000" mass="111827">MKSLKNRLKKQDSTITNTEWNKYDERLLKAVERGELDKVATVLKKGVTPTKLDLEGRSAFHLAASRGHLGCVSLLLAHGAEVTATDGSGKNALHLAARNGHPSCVQKLLEHSCPVGNVDLQGRNALHDAVMAGCSTSVQLLCDSGADVNSSDLDVRTPLGLATQMCHPQICQLLLERGADITARDKQNKTALILGCEYGCKEAVEVLLSSGADVMAMDRFGYDSYHYARLSKSPLLVAAVKNALDTANKAKHMAKLRARKMSMERKGEGGERPKSTQQKPTVEELQQEGDSSGQAVSKGKEQTLVPQPNSLDSAQVPQSSLSCSGSSPLELSQGGVASGVEAESLRRELVALRRGWEEAKQEVSRLQGALASKSQECEDVQREADRQVRELEEALEDVQKRMLESEAKVKQLQVHVVAMREHLSGQPADGLRAQLLHARAEYEDSSKEAQRLREELRQSQQAQGAELREEHERLLREEREARAALEDQNVALKTRLAEAEALVGEAGQEREELRELVSHNDQRESELQAVRKAELQALQERERELGVAVAERAGLSAALQEANTQVARMEQETRERAEEVKKVREELRGLQAALASDYISLREHREAQARLRSTASQEQGVATEAQEEVRRLCEEMQAQKTELDCLQEAMRARFVPVAMLEEKEARLGAALREAEEERGRARAESERRKREAEEAHGGRVEELRLQLEQLEQLCRGVTARRDSLEEQNVQRGAEIRDLRRRLAEEGKDGAALLAEREALVREAQRLREALREEQEGGAQRAEDVASLQAELLRASEALRLLRSCGDAQEAELAAEKRRLEEEVCRLEERLSRLTERCEEAQREAGRAQEGEELLRVETEALRGRSSSIQREVEDLKERYRKSVATIQDLQHRIHTSSQHNLTKDQRITELMADVDRLKQALSGDLSQLAYGPGQRPRPHPETLQDQVTGLQQQLADAERQHREVVSIYRTHLLTAAQGHMDEEVQAALLQILQMRKEFVC</sequence>
<dbReference type="EMBL" id="JAINUG010000003">
    <property type="protein sequence ID" value="KAJ8417505.1"/>
    <property type="molecule type" value="Genomic_DNA"/>
</dbReference>
<feature type="compositionally biased region" description="Basic and acidic residues" evidence="5">
    <location>
        <begin position="261"/>
        <end position="274"/>
    </location>
</feature>
<feature type="region of interest" description="Disordered" evidence="5">
    <location>
        <begin position="673"/>
        <end position="696"/>
    </location>
</feature>
<dbReference type="SUPFAM" id="SSF48403">
    <property type="entry name" value="Ankyrin repeat"/>
    <property type="match status" value="1"/>
</dbReference>
<feature type="region of interest" description="Disordered" evidence="5">
    <location>
        <begin position="442"/>
        <end position="474"/>
    </location>
</feature>
<feature type="compositionally biased region" description="Low complexity" evidence="5">
    <location>
        <begin position="319"/>
        <end position="332"/>
    </location>
</feature>
<dbReference type="PANTHER" id="PTHR24129">
    <property type="entry name" value="ANKYCORBIN"/>
    <property type="match status" value="1"/>
</dbReference>
<feature type="repeat" description="ANK" evidence="3">
    <location>
        <begin position="55"/>
        <end position="87"/>
    </location>
</feature>
<dbReference type="PANTHER" id="PTHR24129:SF1">
    <property type="entry name" value="UVEAL AUTOANTIGEN WITH COILED-COIL DOMAINS AND ANKYRIN REPEATS"/>
    <property type="match status" value="1"/>
</dbReference>
<reference evidence="6" key="1">
    <citation type="journal article" date="2023" name="Science">
        <title>Genome structures resolve the early diversification of teleost fishes.</title>
        <authorList>
            <person name="Parey E."/>
            <person name="Louis A."/>
            <person name="Montfort J."/>
            <person name="Bouchez O."/>
            <person name="Roques C."/>
            <person name="Iampietro C."/>
            <person name="Lluch J."/>
            <person name="Castinel A."/>
            <person name="Donnadieu C."/>
            <person name="Desvignes T."/>
            <person name="Floi Bucao C."/>
            <person name="Jouanno E."/>
            <person name="Wen M."/>
            <person name="Mejri S."/>
            <person name="Dirks R."/>
            <person name="Jansen H."/>
            <person name="Henkel C."/>
            <person name="Chen W.J."/>
            <person name="Zahm M."/>
            <person name="Cabau C."/>
            <person name="Klopp C."/>
            <person name="Thompson A.W."/>
            <person name="Robinson-Rechavi M."/>
            <person name="Braasch I."/>
            <person name="Lecointre G."/>
            <person name="Bobe J."/>
            <person name="Postlethwait J.H."/>
            <person name="Berthelot C."/>
            <person name="Roest Crollius H."/>
            <person name="Guiguen Y."/>
        </authorList>
    </citation>
    <scope>NUCLEOTIDE SEQUENCE</scope>
    <source>
        <strain evidence="6">NC1722</strain>
    </source>
</reference>
<feature type="compositionally biased region" description="Basic and acidic residues" evidence="5">
    <location>
        <begin position="442"/>
        <end position="457"/>
    </location>
</feature>
<dbReference type="InterPro" id="IPR042420">
    <property type="entry name" value="RAI14/UACA"/>
</dbReference>
<keyword evidence="2 4" id="KW-0175">Coiled coil</keyword>
<feature type="repeat" description="ANK" evidence="3">
    <location>
        <begin position="154"/>
        <end position="186"/>
    </location>
</feature>
<keyword evidence="7" id="KW-1185">Reference proteome</keyword>
<evidence type="ECO:0000313" key="7">
    <source>
        <dbReference type="Proteomes" id="UP001221898"/>
    </source>
</evidence>
<keyword evidence="1" id="KW-0677">Repeat</keyword>
<dbReference type="PROSITE" id="PS50088">
    <property type="entry name" value="ANK_REPEAT"/>
    <property type="match status" value="5"/>
</dbReference>
<evidence type="ECO:0000256" key="4">
    <source>
        <dbReference type="SAM" id="Coils"/>
    </source>
</evidence>
<dbReference type="InterPro" id="IPR002110">
    <property type="entry name" value="Ankyrin_rpt"/>
</dbReference>
<dbReference type="Proteomes" id="UP001221898">
    <property type="component" value="Unassembled WGS sequence"/>
</dbReference>
<name>A0AAD7TAU3_9TELE</name>